<dbReference type="RefSeq" id="WP_142767020.1">
    <property type="nucleotide sequence ID" value="NZ_CP041356.1"/>
</dbReference>
<gene>
    <name evidence="1" type="ORF">FLP15_10160</name>
</gene>
<dbReference type="AlphaFoldDB" id="A0A514ZA42"/>
<name>A0A514ZA42_9LACT</name>
<organism evidence="1 2">
    <name type="scientific">Lactococcus protaetiae</name>
    <dbReference type="NCBI Taxonomy" id="2592653"/>
    <lineage>
        <taxon>Bacteria</taxon>
        <taxon>Bacillati</taxon>
        <taxon>Bacillota</taxon>
        <taxon>Bacilli</taxon>
        <taxon>Lactobacillales</taxon>
        <taxon>Streptococcaceae</taxon>
        <taxon>Lactococcus</taxon>
    </lineage>
</organism>
<dbReference type="Proteomes" id="UP000315128">
    <property type="component" value="Chromosome"/>
</dbReference>
<reference evidence="1 2" key="1">
    <citation type="submission" date="2019-07" db="EMBL/GenBank/DDBJ databases">
        <title>Genome sequencing of KACC 19320.</title>
        <authorList>
            <person name="Heo J."/>
            <person name="Kim S.-J."/>
            <person name="Kim J.-S."/>
            <person name="Hong S.-B."/>
            <person name="Kwon S.-W."/>
        </authorList>
    </citation>
    <scope>NUCLEOTIDE SEQUENCE [LARGE SCALE GENOMIC DNA]</scope>
    <source>
        <strain evidence="1 2">KACC 19320</strain>
    </source>
</reference>
<proteinExistence type="predicted"/>
<sequence length="87" mass="9762">MLKGTTKSGFRYEISENIGDDYEVLKLIKGVENDGTLIVDLVSKVLGGKQADNLEKFLKKRDGYVSTEKMGKEIIEIFTHQPVLKNS</sequence>
<protein>
    <submittedName>
        <fullName evidence="1">Uncharacterized protein</fullName>
    </submittedName>
</protein>
<dbReference type="EMBL" id="CP041356">
    <property type="protein sequence ID" value="QDK71456.1"/>
    <property type="molecule type" value="Genomic_DNA"/>
</dbReference>
<evidence type="ECO:0000313" key="1">
    <source>
        <dbReference type="EMBL" id="QDK71456.1"/>
    </source>
</evidence>
<keyword evidence="2" id="KW-1185">Reference proteome</keyword>
<accession>A0A514ZA42</accession>
<evidence type="ECO:0000313" key="2">
    <source>
        <dbReference type="Proteomes" id="UP000315128"/>
    </source>
</evidence>
<dbReference type="OrthoDB" id="2068092at2"/>
<dbReference type="KEGG" id="lack:FLP15_10160"/>